<evidence type="ECO:0000313" key="3">
    <source>
        <dbReference type="Proteomes" id="UP000054721"/>
    </source>
</evidence>
<organism evidence="2 3">
    <name type="scientific">Trichinella nativa</name>
    <dbReference type="NCBI Taxonomy" id="6335"/>
    <lineage>
        <taxon>Eukaryota</taxon>
        <taxon>Metazoa</taxon>
        <taxon>Ecdysozoa</taxon>
        <taxon>Nematoda</taxon>
        <taxon>Enoplea</taxon>
        <taxon>Dorylaimia</taxon>
        <taxon>Trichinellida</taxon>
        <taxon>Trichinellidae</taxon>
        <taxon>Trichinella</taxon>
    </lineage>
</organism>
<sequence>MSIISITQELAKNSSTISFSSASKRFKEWSKENVKTRTARSRTREGNSIRDIRVRLELIPRPENFPINSNRFLAQLYANKGRLKIALSSISNGALVCFTCVASNSIVKRQNFSVKKLLNTKRKSENADDTKQIADDTKQIADDTKQIEDDTKQIEDDTKQIEDDTKQNKRRQ</sequence>
<proteinExistence type="predicted"/>
<dbReference type="Proteomes" id="UP000054721">
    <property type="component" value="Unassembled WGS sequence"/>
</dbReference>
<gene>
    <name evidence="2" type="ORF">T02_5902</name>
</gene>
<dbReference type="AlphaFoldDB" id="A0A0V1KLX9"/>
<name>A0A0V1KLX9_9BILA</name>
<feature type="non-terminal residue" evidence="2">
    <location>
        <position position="172"/>
    </location>
</feature>
<dbReference type="OrthoDB" id="5920196at2759"/>
<keyword evidence="3" id="KW-1185">Reference proteome</keyword>
<dbReference type="EMBL" id="JYDW01000436">
    <property type="protein sequence ID" value="KRZ48275.1"/>
    <property type="molecule type" value="Genomic_DNA"/>
</dbReference>
<protein>
    <submittedName>
        <fullName evidence="2">Uncharacterized protein</fullName>
    </submittedName>
</protein>
<comment type="caution">
    <text evidence="2">The sequence shown here is derived from an EMBL/GenBank/DDBJ whole genome shotgun (WGS) entry which is preliminary data.</text>
</comment>
<feature type="region of interest" description="Disordered" evidence="1">
    <location>
        <begin position="123"/>
        <end position="172"/>
    </location>
</feature>
<accession>A0A0V1KLX9</accession>
<evidence type="ECO:0000256" key="1">
    <source>
        <dbReference type="SAM" id="MobiDB-lite"/>
    </source>
</evidence>
<evidence type="ECO:0000313" key="2">
    <source>
        <dbReference type="EMBL" id="KRZ48275.1"/>
    </source>
</evidence>
<reference evidence="2" key="1">
    <citation type="submission" date="2015-05" db="EMBL/GenBank/DDBJ databases">
        <title>Evolution of Trichinella species and genotypes.</title>
        <authorList>
            <person name="Korhonen P.K."/>
            <person name="Edoardo P."/>
            <person name="Giuseppe L.R."/>
            <person name="Gasser R.B."/>
        </authorList>
    </citation>
    <scope>NUCLEOTIDE SEQUENCE [LARGE SCALE GENOMIC DNA]</scope>
    <source>
        <strain evidence="2">ISS10</strain>
    </source>
</reference>